<organism evidence="2 3">
    <name type="scientific">Bacteroides fragilis CL07T12C05</name>
    <dbReference type="NCBI Taxonomy" id="997883"/>
    <lineage>
        <taxon>Bacteria</taxon>
        <taxon>Pseudomonadati</taxon>
        <taxon>Bacteroidota</taxon>
        <taxon>Bacteroidia</taxon>
        <taxon>Bacteroidales</taxon>
        <taxon>Bacteroidaceae</taxon>
        <taxon>Bacteroides</taxon>
    </lineage>
</organism>
<dbReference type="HOGENOM" id="CLU_2491320_0_0_10"/>
<dbReference type="EMBL" id="AGXN01000012">
    <property type="protein sequence ID" value="EIY96610.1"/>
    <property type="molecule type" value="Genomic_DNA"/>
</dbReference>
<proteinExistence type="predicted"/>
<feature type="transmembrane region" description="Helical" evidence="1">
    <location>
        <begin position="66"/>
        <end position="85"/>
    </location>
</feature>
<gene>
    <name evidence="2" type="ORF">HMPREF1056_02498</name>
</gene>
<sequence length="95" mass="10836">MNQQDFDKKKSIPQGKENSLFYKIINRMIMSRKALGITHLVYGAIVLCVFAERAEILSSPPSVGSRIFLLLSICFPFVYGTYLLCTKDRNKSKRS</sequence>
<accession>A0A0E2ARX5</accession>
<keyword evidence="1" id="KW-0472">Membrane</keyword>
<keyword evidence="1" id="KW-1133">Transmembrane helix</keyword>
<protein>
    <submittedName>
        <fullName evidence="2">Uncharacterized protein</fullName>
    </submittedName>
</protein>
<evidence type="ECO:0000313" key="3">
    <source>
        <dbReference type="Proteomes" id="UP000003879"/>
    </source>
</evidence>
<dbReference type="PATRIC" id="fig|997883.3.peg.2605"/>
<dbReference type="AlphaFoldDB" id="A0A0E2ARX5"/>
<feature type="transmembrane region" description="Helical" evidence="1">
    <location>
        <begin position="34"/>
        <end position="54"/>
    </location>
</feature>
<comment type="caution">
    <text evidence="2">The sequence shown here is derived from an EMBL/GenBank/DDBJ whole genome shotgun (WGS) entry which is preliminary data.</text>
</comment>
<keyword evidence="1" id="KW-0812">Transmembrane</keyword>
<evidence type="ECO:0000256" key="1">
    <source>
        <dbReference type="SAM" id="Phobius"/>
    </source>
</evidence>
<dbReference type="Proteomes" id="UP000003879">
    <property type="component" value="Unassembled WGS sequence"/>
</dbReference>
<evidence type="ECO:0000313" key="2">
    <source>
        <dbReference type="EMBL" id="EIY96610.1"/>
    </source>
</evidence>
<reference evidence="2 3" key="1">
    <citation type="submission" date="2012-02" db="EMBL/GenBank/DDBJ databases">
        <title>The Genome Sequence of Bacteroides fragilis CL07T12C05.</title>
        <authorList>
            <consortium name="The Broad Institute Genome Sequencing Platform"/>
            <person name="Earl A."/>
            <person name="Ward D."/>
            <person name="Feldgarden M."/>
            <person name="Gevers D."/>
            <person name="Zitomersky N.L."/>
            <person name="Coyne M.J."/>
            <person name="Comstock L.E."/>
            <person name="Young S.K."/>
            <person name="Zeng Q."/>
            <person name="Gargeya S."/>
            <person name="Fitzgerald M."/>
            <person name="Haas B."/>
            <person name="Abouelleil A."/>
            <person name="Alvarado L."/>
            <person name="Arachchi H.M."/>
            <person name="Berlin A."/>
            <person name="Chapman S.B."/>
            <person name="Gearin G."/>
            <person name="Goldberg J."/>
            <person name="Griggs A."/>
            <person name="Gujja S."/>
            <person name="Hansen M."/>
            <person name="Heiman D."/>
            <person name="Howarth C."/>
            <person name="Larimer J."/>
            <person name="Lui A."/>
            <person name="MacDonald P.J.P."/>
            <person name="McCowen C."/>
            <person name="Montmayeur A."/>
            <person name="Murphy C."/>
            <person name="Neiman D."/>
            <person name="Pearson M."/>
            <person name="Priest M."/>
            <person name="Roberts A."/>
            <person name="Saif S."/>
            <person name="Shea T."/>
            <person name="Sisk P."/>
            <person name="Stolte C."/>
            <person name="Sykes S."/>
            <person name="Wortman J."/>
            <person name="Nusbaum C."/>
            <person name="Birren B."/>
        </authorList>
    </citation>
    <scope>NUCLEOTIDE SEQUENCE [LARGE SCALE GENOMIC DNA]</scope>
    <source>
        <strain evidence="2 3">CL07T12C05</strain>
    </source>
</reference>
<name>A0A0E2ARX5_BACFG</name>